<keyword evidence="2" id="KW-1185">Reference proteome</keyword>
<sequence>MSNASIRYVIWQSGHRRHHGGTLVDIIPPPPPESHPSNNGTFTAIGFSMLEHNGLNYSFAFLSVNGAADGNHLYTDPGAFSVTVGASDVNALAVYIPTGGGGGGGPALLIDAFNVDTNQFSDSDFVTVLMNGVVNNAVTLAANNDGVVSTTTLKTIRSLPSVDGVPFFEWKKIGGPASTNIDYITQIKEGGIAFAFYKQTNDGSQPNIGRLDDLAKEFVRIIGGVAVDGGGFIITYENGHLVLKRVPPWDPGIKTLLKVNAALLKSLQQVVAGIEQNVKISATQLKQK</sequence>
<evidence type="ECO:0000313" key="1">
    <source>
        <dbReference type="EMBL" id="GAA4315889.1"/>
    </source>
</evidence>
<dbReference type="RefSeq" id="WP_345210168.1">
    <property type="nucleotide sequence ID" value="NZ_BAABFT010000002.1"/>
</dbReference>
<comment type="caution">
    <text evidence="1">The sequence shown here is derived from an EMBL/GenBank/DDBJ whole genome shotgun (WGS) entry which is preliminary data.</text>
</comment>
<dbReference type="EMBL" id="BAABFT010000002">
    <property type="protein sequence ID" value="GAA4315889.1"/>
    <property type="molecule type" value="Genomic_DNA"/>
</dbReference>
<gene>
    <name evidence="1" type="ORF">GCM10023149_12680</name>
</gene>
<name>A0ABP8G2A5_9SPHI</name>
<protein>
    <submittedName>
        <fullName evidence="1">Uncharacterized protein</fullName>
    </submittedName>
</protein>
<evidence type="ECO:0000313" key="2">
    <source>
        <dbReference type="Proteomes" id="UP001500582"/>
    </source>
</evidence>
<organism evidence="1 2">
    <name type="scientific">Mucilaginibacter gynuensis</name>
    <dbReference type="NCBI Taxonomy" id="1302236"/>
    <lineage>
        <taxon>Bacteria</taxon>
        <taxon>Pseudomonadati</taxon>
        <taxon>Bacteroidota</taxon>
        <taxon>Sphingobacteriia</taxon>
        <taxon>Sphingobacteriales</taxon>
        <taxon>Sphingobacteriaceae</taxon>
        <taxon>Mucilaginibacter</taxon>
    </lineage>
</organism>
<proteinExistence type="predicted"/>
<accession>A0ABP8G2A5</accession>
<reference evidence="2" key="1">
    <citation type="journal article" date="2019" name="Int. J. Syst. Evol. Microbiol.">
        <title>The Global Catalogue of Microorganisms (GCM) 10K type strain sequencing project: providing services to taxonomists for standard genome sequencing and annotation.</title>
        <authorList>
            <consortium name="The Broad Institute Genomics Platform"/>
            <consortium name="The Broad Institute Genome Sequencing Center for Infectious Disease"/>
            <person name="Wu L."/>
            <person name="Ma J."/>
        </authorList>
    </citation>
    <scope>NUCLEOTIDE SEQUENCE [LARGE SCALE GENOMIC DNA]</scope>
    <source>
        <strain evidence="2">JCM 17705</strain>
    </source>
</reference>
<dbReference type="Proteomes" id="UP001500582">
    <property type="component" value="Unassembled WGS sequence"/>
</dbReference>